<dbReference type="EMBL" id="JAEMWU010000001">
    <property type="protein sequence ID" value="MBN8206389.1"/>
    <property type="molecule type" value="Genomic_DNA"/>
</dbReference>
<feature type="transmembrane region" description="Helical" evidence="1">
    <location>
        <begin position="83"/>
        <end position="111"/>
    </location>
</feature>
<sequence>MAGVSARQARPPRTLVQKLGAIVLGSEAIVVILAGLTVFGLRAVPGDIPQWWGIAGGFIVAVALIVVAGAITRPWAIPAGWALQVVIALAGLLVPAIVVVALIFGGMWGYATIGGARIDRQRPSGPPAEPHTESE</sequence>
<comment type="caution">
    <text evidence="2">The sequence shown here is derived from an EMBL/GenBank/DDBJ whole genome shotgun (WGS) entry which is preliminary data.</text>
</comment>
<organism evidence="2 3">
    <name type="scientific">Microbacterium esteraromaticum</name>
    <dbReference type="NCBI Taxonomy" id="57043"/>
    <lineage>
        <taxon>Bacteria</taxon>
        <taxon>Bacillati</taxon>
        <taxon>Actinomycetota</taxon>
        <taxon>Actinomycetes</taxon>
        <taxon>Micrococcales</taxon>
        <taxon>Microbacteriaceae</taxon>
        <taxon>Microbacterium</taxon>
    </lineage>
</organism>
<gene>
    <name evidence="2" type="ORF">JF543_10525</name>
</gene>
<evidence type="ECO:0000256" key="1">
    <source>
        <dbReference type="SAM" id="Phobius"/>
    </source>
</evidence>
<proteinExistence type="predicted"/>
<accession>A0A939DXX6</accession>
<dbReference type="Proteomes" id="UP000664385">
    <property type="component" value="Unassembled WGS sequence"/>
</dbReference>
<dbReference type="AlphaFoldDB" id="A0A939DXX6"/>
<reference evidence="2" key="1">
    <citation type="submission" date="2020-12" db="EMBL/GenBank/DDBJ databases">
        <title>PHA producing bacteria isolated from mangrove.</title>
        <authorList>
            <person name="Zheng W."/>
            <person name="Yu S."/>
            <person name="Huang Y."/>
        </authorList>
    </citation>
    <scope>NUCLEOTIDE SEQUENCE</scope>
    <source>
        <strain evidence="2">GN8-5</strain>
    </source>
</reference>
<feature type="transmembrane region" description="Helical" evidence="1">
    <location>
        <begin position="21"/>
        <end position="44"/>
    </location>
</feature>
<keyword evidence="1" id="KW-1133">Transmembrane helix</keyword>
<dbReference type="Pfam" id="PF14017">
    <property type="entry name" value="DUF4233"/>
    <property type="match status" value="1"/>
</dbReference>
<evidence type="ECO:0000313" key="3">
    <source>
        <dbReference type="Proteomes" id="UP000664385"/>
    </source>
</evidence>
<name>A0A939DXX6_9MICO</name>
<protein>
    <submittedName>
        <fullName evidence="2">DUF4233 domain-containing protein</fullName>
    </submittedName>
</protein>
<keyword evidence="1" id="KW-0472">Membrane</keyword>
<keyword evidence="1" id="KW-0812">Transmembrane</keyword>
<dbReference type="InterPro" id="IPR025327">
    <property type="entry name" value="DUF4233"/>
</dbReference>
<feature type="transmembrane region" description="Helical" evidence="1">
    <location>
        <begin position="50"/>
        <end position="71"/>
    </location>
</feature>
<evidence type="ECO:0000313" key="2">
    <source>
        <dbReference type="EMBL" id="MBN8206389.1"/>
    </source>
</evidence>